<evidence type="ECO:0000313" key="3">
    <source>
        <dbReference type="Proteomes" id="UP000077098"/>
    </source>
</evidence>
<accession>A0A176X9Y7</accession>
<dbReference type="Pfam" id="PF06035">
    <property type="entry name" value="Peptidase_C93"/>
    <property type="match status" value="1"/>
</dbReference>
<reference evidence="2 3" key="1">
    <citation type="submission" date="2016-05" db="EMBL/GenBank/DDBJ databases">
        <authorList>
            <person name="Lavstsen T."/>
            <person name="Jespersen J.S."/>
        </authorList>
    </citation>
    <scope>NUCLEOTIDE SEQUENCE [LARGE SCALE GENOMIC DNA]</scope>
    <source>
        <strain evidence="2 3">KCJ1736</strain>
    </source>
</reference>
<dbReference type="Proteomes" id="UP000077098">
    <property type="component" value="Unassembled WGS sequence"/>
</dbReference>
<proteinExistence type="predicted"/>
<feature type="chain" id="PRO_5008053273" description="Transglutaminase" evidence="1">
    <location>
        <begin position="26"/>
        <end position="182"/>
    </location>
</feature>
<gene>
    <name evidence="2" type="ORF">A7J57_05735</name>
</gene>
<feature type="signal peptide" evidence="1">
    <location>
        <begin position="1"/>
        <end position="25"/>
    </location>
</feature>
<organism evidence="2 3">
    <name type="scientific">Agrobacterium tumefaciens</name>
    <dbReference type="NCBI Taxonomy" id="358"/>
    <lineage>
        <taxon>Bacteria</taxon>
        <taxon>Pseudomonadati</taxon>
        <taxon>Pseudomonadota</taxon>
        <taxon>Alphaproteobacteria</taxon>
        <taxon>Hyphomicrobiales</taxon>
        <taxon>Rhizobiaceae</taxon>
        <taxon>Rhizobium/Agrobacterium group</taxon>
        <taxon>Agrobacterium</taxon>
        <taxon>Agrobacterium tumefaciens complex</taxon>
    </lineage>
</organism>
<sequence length="182" mass="19255">MKKISIVSVVVGAAAVLSASMPAYALNLGNMSGRIRAAVETPAQYVAFCKSNPTECRSSSVSVAADTPALRGLLSTVNSAVNSSMRATRDSDDVWSVNGSKGDCEDFALTKRSRLIRAGVPAGSLRMAVVITKEGTGHAVLLVKTNKGDLVLDNLRKTIVSKERTGYAFIKVASANPLRWVR</sequence>
<protein>
    <recommendedName>
        <fullName evidence="4">Transglutaminase</fullName>
    </recommendedName>
</protein>
<dbReference type="AlphaFoldDB" id="A0A176X9Y7"/>
<dbReference type="EMBL" id="LXPS01000022">
    <property type="protein sequence ID" value="OAE43751.1"/>
    <property type="molecule type" value="Genomic_DNA"/>
</dbReference>
<name>A0A176X9Y7_AGRTU</name>
<dbReference type="PANTHER" id="PTHR39327">
    <property type="match status" value="1"/>
</dbReference>
<dbReference type="InterPro" id="IPR010319">
    <property type="entry name" value="Transglutaminase-like_Cys_pept"/>
</dbReference>
<evidence type="ECO:0000256" key="1">
    <source>
        <dbReference type="SAM" id="SignalP"/>
    </source>
</evidence>
<evidence type="ECO:0008006" key="4">
    <source>
        <dbReference type="Google" id="ProtNLM"/>
    </source>
</evidence>
<keyword evidence="1" id="KW-0732">Signal</keyword>
<dbReference type="RefSeq" id="WP_063949757.1">
    <property type="nucleotide sequence ID" value="NZ_CP072308.1"/>
</dbReference>
<comment type="caution">
    <text evidence="2">The sequence shown here is derived from an EMBL/GenBank/DDBJ whole genome shotgun (WGS) entry which is preliminary data.</text>
</comment>
<dbReference type="PANTHER" id="PTHR39327:SF1">
    <property type="entry name" value="BLR5470 PROTEIN"/>
    <property type="match status" value="1"/>
</dbReference>
<evidence type="ECO:0000313" key="2">
    <source>
        <dbReference type="EMBL" id="OAE43751.1"/>
    </source>
</evidence>
<dbReference type="Gene3D" id="3.10.620.30">
    <property type="match status" value="1"/>
</dbReference>